<gene>
    <name evidence="1" type="ORF">PXH66_04995</name>
</gene>
<dbReference type="KEGG" id="slom:PXH66_04995"/>
<evidence type="ECO:0000313" key="2">
    <source>
        <dbReference type="Proteomes" id="UP001218638"/>
    </source>
</evidence>
<dbReference type="Proteomes" id="UP001218638">
    <property type="component" value="Chromosome"/>
</dbReference>
<keyword evidence="2" id="KW-1185">Reference proteome</keyword>
<dbReference type="PANTHER" id="PTHR35399">
    <property type="entry name" value="SLR8030 PROTEIN"/>
    <property type="match status" value="1"/>
</dbReference>
<reference evidence="1" key="1">
    <citation type="submission" date="2023-03" db="EMBL/GenBank/DDBJ databases">
        <title>Lomoglobus Profundus gen. nov., sp. nov., a novel member of the phylum Verrucomicrobia, isolated from deep-marine sediment of South China Sea.</title>
        <authorList>
            <person name="Ahmad T."/>
            <person name="Ishaq S.E."/>
            <person name="Wang F."/>
        </authorList>
    </citation>
    <scope>NUCLEOTIDE SEQUENCE</scope>
    <source>
        <strain evidence="1">LMO-M01</strain>
    </source>
</reference>
<dbReference type="InterPro" id="IPR006311">
    <property type="entry name" value="TAT_signal"/>
</dbReference>
<protein>
    <submittedName>
        <fullName evidence="1">DUF839 domain-containing protein</fullName>
    </submittedName>
</protein>
<dbReference type="AlphaFoldDB" id="A0AAF0CQI7"/>
<evidence type="ECO:0000313" key="1">
    <source>
        <dbReference type="EMBL" id="WED66202.1"/>
    </source>
</evidence>
<dbReference type="RefSeq" id="WP_330928458.1">
    <property type="nucleotide sequence ID" value="NZ_CP119075.1"/>
</dbReference>
<sequence>MRSRREFIRSAGVYSAAFLGLRALVNSPLAAASGATGVRGFGPLLDDPDNLIKVASGFRYRAFSFRGEEMDDGLLVPGMHDGMAAFAGSDGRTLLVRNHENESAWLHQSPFGPQSERFGAVDKSRVYDTGSGVLPCIGGTTTLVFNTQTQQLEKHFQSLLGTQRNCAGGPTPWGTWVTCEEVNAEREPDEEQWHGYNFEVKPSTEPGLVVPVPLKAMGRFRHEAIAVHPASGVVYQTEDLGDGLLYRFVPTEPGNLAAGGRLQALVVVGQPQADTRNWPTGPTFPIGQPLAVEWIDLDNVDSPVLDLRYRGRAAGAAVFARGEGAWWGDNEAYFAMTNGGANTLGQIFRYQPSPYEGTARESEAPGTIELFAEPNDSALLRNCDNLTIAPWGDLIVCEDTKGYCRIIGITPAGEYYIIAANPTIDREMAGACFSPDGTTLFVNVQNPGYTVAITGPWPKA</sequence>
<dbReference type="PROSITE" id="PS51318">
    <property type="entry name" value="TAT"/>
    <property type="match status" value="1"/>
</dbReference>
<dbReference type="PANTHER" id="PTHR35399:SF4">
    <property type="entry name" value="MEMBRANE PROTEIN"/>
    <property type="match status" value="1"/>
</dbReference>
<name>A0AAF0CQI7_9BACT</name>
<dbReference type="Pfam" id="PF05787">
    <property type="entry name" value="PhoX"/>
    <property type="match status" value="1"/>
</dbReference>
<accession>A0AAF0CQI7</accession>
<dbReference type="EMBL" id="CP119075">
    <property type="protein sequence ID" value="WED66202.1"/>
    <property type="molecule type" value="Genomic_DNA"/>
</dbReference>
<dbReference type="InterPro" id="IPR008557">
    <property type="entry name" value="PhoX"/>
</dbReference>
<dbReference type="SUPFAM" id="SSF63829">
    <property type="entry name" value="Calcium-dependent phosphotriesterase"/>
    <property type="match status" value="1"/>
</dbReference>
<proteinExistence type="predicted"/>
<organism evidence="1 2">
    <name type="scientific">Synoicihabitans lomoniglobus</name>
    <dbReference type="NCBI Taxonomy" id="2909285"/>
    <lineage>
        <taxon>Bacteria</taxon>
        <taxon>Pseudomonadati</taxon>
        <taxon>Verrucomicrobiota</taxon>
        <taxon>Opitutia</taxon>
        <taxon>Opitutales</taxon>
        <taxon>Opitutaceae</taxon>
        <taxon>Synoicihabitans</taxon>
    </lineage>
</organism>